<evidence type="ECO:0000256" key="3">
    <source>
        <dbReference type="ARBA" id="ARBA00022723"/>
    </source>
</evidence>
<evidence type="ECO:0000313" key="9">
    <source>
        <dbReference type="EMBL" id="SEI46269.1"/>
    </source>
</evidence>
<evidence type="ECO:0000256" key="5">
    <source>
        <dbReference type="ARBA" id="ARBA00022748"/>
    </source>
</evidence>
<dbReference type="AlphaFoldDB" id="A0A1H6QRM8"/>
<keyword evidence="2 7" id="KW-0349">Heme</keyword>
<keyword evidence="7" id="KW-0472">Membrane</keyword>
<keyword evidence="7" id="KW-1133">Transmembrane helix</keyword>
<dbReference type="Proteomes" id="UP000242999">
    <property type="component" value="Unassembled WGS sequence"/>
</dbReference>
<keyword evidence="5" id="KW-0201">Cytochrome c-type biogenesis</keyword>
<organism evidence="9 10">
    <name type="scientific">Allopseudospirillum japonicum</name>
    <dbReference type="NCBI Taxonomy" id="64971"/>
    <lineage>
        <taxon>Bacteria</taxon>
        <taxon>Pseudomonadati</taxon>
        <taxon>Pseudomonadota</taxon>
        <taxon>Gammaproteobacteria</taxon>
        <taxon>Oceanospirillales</taxon>
        <taxon>Oceanospirillaceae</taxon>
        <taxon>Allopseudospirillum</taxon>
    </lineage>
</organism>
<gene>
    <name evidence="9" type="ORF">SAMN05421831_102141</name>
</gene>
<keyword evidence="6 7" id="KW-0408">Iron</keyword>
<dbReference type="OrthoDB" id="9804975at2"/>
<sequence>MAKLILSLWIALGGLLTINSYAAIEVYQFQAPAGEKRFQVLAEELRCPKCQNQNIAGSDSPIAKDMREELVALLNQGYTDQQIIDAMVQRFGDYVTYTPPVRPSTWLLWYLPFVLLAIGGLVILGLAYQQKRKRQQALPIESDAERQARLQQLLHSKEPNS</sequence>
<evidence type="ECO:0000313" key="10">
    <source>
        <dbReference type="Proteomes" id="UP000242999"/>
    </source>
</evidence>
<name>A0A1H6QRM8_9GAMM</name>
<dbReference type="PANTHER" id="PTHR47870:SF1">
    <property type="entry name" value="CYTOCHROME C-TYPE BIOGENESIS PROTEIN CCMH"/>
    <property type="match status" value="1"/>
</dbReference>
<evidence type="ECO:0000259" key="8">
    <source>
        <dbReference type="Pfam" id="PF03918"/>
    </source>
</evidence>
<evidence type="ECO:0000256" key="4">
    <source>
        <dbReference type="ARBA" id="ARBA00022729"/>
    </source>
</evidence>
<keyword evidence="10" id="KW-1185">Reference proteome</keyword>
<keyword evidence="3 7" id="KW-0479">Metal-binding</keyword>
<comment type="similarity">
    <text evidence="1 7">Belongs to the CcmH/CycL/Ccl2/NrfF family.</text>
</comment>
<dbReference type="Gene3D" id="1.10.8.640">
    <property type="entry name" value="Cytochrome C biogenesis protein"/>
    <property type="match status" value="1"/>
</dbReference>
<dbReference type="FunFam" id="1.10.8.640:FF:000001">
    <property type="entry name" value="Cytochrome c-type biogenesis protein"/>
    <property type="match status" value="1"/>
</dbReference>
<dbReference type="EMBL" id="FNYH01000002">
    <property type="protein sequence ID" value="SEI46269.1"/>
    <property type="molecule type" value="Genomic_DNA"/>
</dbReference>
<dbReference type="GO" id="GO:0017004">
    <property type="term" value="P:cytochrome complex assembly"/>
    <property type="evidence" value="ECO:0007669"/>
    <property type="project" value="UniProtKB-KW"/>
</dbReference>
<evidence type="ECO:0000256" key="6">
    <source>
        <dbReference type="ARBA" id="ARBA00023004"/>
    </source>
</evidence>
<dbReference type="CDD" id="cd16378">
    <property type="entry name" value="CcmH_N"/>
    <property type="match status" value="1"/>
</dbReference>
<keyword evidence="4 7" id="KW-0732">Signal</keyword>
<feature type="transmembrane region" description="Helical" evidence="7">
    <location>
        <begin position="107"/>
        <end position="128"/>
    </location>
</feature>
<comment type="function">
    <text evidence="7">Possible subunit of a heme lyase.</text>
</comment>
<dbReference type="GO" id="GO:0005886">
    <property type="term" value="C:plasma membrane"/>
    <property type="evidence" value="ECO:0007669"/>
    <property type="project" value="TreeGrafter"/>
</dbReference>
<dbReference type="PANTHER" id="PTHR47870">
    <property type="entry name" value="CYTOCHROME C-TYPE BIOGENESIS PROTEIN CCMH"/>
    <property type="match status" value="1"/>
</dbReference>
<dbReference type="STRING" id="64971.SAMN05421831_102141"/>
<dbReference type="RefSeq" id="WP_093308487.1">
    <property type="nucleotide sequence ID" value="NZ_FNYH01000002.1"/>
</dbReference>
<dbReference type="GO" id="GO:0046872">
    <property type="term" value="F:metal ion binding"/>
    <property type="evidence" value="ECO:0007669"/>
    <property type="project" value="UniProtKB-KW"/>
</dbReference>
<dbReference type="InterPro" id="IPR038297">
    <property type="entry name" value="CcmH/CycL/NrfF/Ccl2_sf"/>
</dbReference>
<feature type="domain" description="CcmH/CycL/Ccl2/NrfF N-terminal" evidence="8">
    <location>
        <begin position="13"/>
        <end position="154"/>
    </location>
</feature>
<protein>
    <recommendedName>
        <fullName evidence="7">Cytochrome c-type biogenesis protein</fullName>
    </recommendedName>
</protein>
<dbReference type="InterPro" id="IPR005616">
    <property type="entry name" value="CcmH/CycL/Ccl2/NrfF_N"/>
</dbReference>
<dbReference type="InterPro" id="IPR051263">
    <property type="entry name" value="C-type_cytochrome_biogenesis"/>
</dbReference>
<accession>A0A1H6QRM8</accession>
<keyword evidence="7" id="KW-0812">Transmembrane</keyword>
<evidence type="ECO:0000256" key="7">
    <source>
        <dbReference type="RuleBase" id="RU364112"/>
    </source>
</evidence>
<dbReference type="Pfam" id="PF03918">
    <property type="entry name" value="CcmH"/>
    <property type="match status" value="1"/>
</dbReference>
<evidence type="ECO:0000256" key="1">
    <source>
        <dbReference type="ARBA" id="ARBA00010342"/>
    </source>
</evidence>
<evidence type="ECO:0000256" key="2">
    <source>
        <dbReference type="ARBA" id="ARBA00022617"/>
    </source>
</evidence>
<proteinExistence type="inferred from homology"/>
<reference evidence="10" key="1">
    <citation type="submission" date="2016-10" db="EMBL/GenBank/DDBJ databases">
        <authorList>
            <person name="Varghese N."/>
            <person name="Submissions S."/>
        </authorList>
    </citation>
    <scope>NUCLEOTIDE SEQUENCE [LARGE SCALE GENOMIC DNA]</scope>
    <source>
        <strain evidence="10">DSM 7165</strain>
    </source>
</reference>